<dbReference type="HOGENOM" id="CLU_2581165_0_0_1"/>
<dbReference type="EMBL" id="GL376593">
    <property type="status" value="NOT_ANNOTATED_CDS"/>
    <property type="molecule type" value="Genomic_DNA"/>
</dbReference>
<reference evidence="3" key="1">
    <citation type="journal article" date="2010" name="Genome Biol.">
        <title>Genome sequence of the necrotrophic plant pathogen Pythium ultimum reveals original pathogenicity mechanisms and effector repertoire.</title>
        <authorList>
            <person name="Levesque C.A."/>
            <person name="Brouwer H."/>
            <person name="Cano L."/>
            <person name="Hamilton J.P."/>
            <person name="Holt C."/>
            <person name="Huitema E."/>
            <person name="Raffaele S."/>
            <person name="Robideau G.P."/>
            <person name="Thines M."/>
            <person name="Win J."/>
            <person name="Zerillo M.M."/>
            <person name="Beakes G.W."/>
            <person name="Boore J.L."/>
            <person name="Busam D."/>
            <person name="Dumas B."/>
            <person name="Ferriera S."/>
            <person name="Fuerstenberg S.I."/>
            <person name="Gachon C.M."/>
            <person name="Gaulin E."/>
            <person name="Govers F."/>
            <person name="Grenville-Briggs L."/>
            <person name="Horner N."/>
            <person name="Hostetler J."/>
            <person name="Jiang R.H."/>
            <person name="Johnson J."/>
            <person name="Krajaejun T."/>
            <person name="Lin H."/>
            <person name="Meijer H.J."/>
            <person name="Moore B."/>
            <person name="Morris P."/>
            <person name="Phuntmart V."/>
            <person name="Puiu D."/>
            <person name="Shetty J."/>
            <person name="Stajich J.E."/>
            <person name="Tripathy S."/>
            <person name="Wawra S."/>
            <person name="van West P."/>
            <person name="Whitty B.R."/>
            <person name="Coutinho P.M."/>
            <person name="Henrissat B."/>
            <person name="Martin F."/>
            <person name="Thomas P.D."/>
            <person name="Tyler B.M."/>
            <person name="De Vries R.P."/>
            <person name="Kamoun S."/>
            <person name="Yandell M."/>
            <person name="Tisserat N."/>
            <person name="Buell C.R."/>
        </authorList>
    </citation>
    <scope>NUCLEOTIDE SEQUENCE</scope>
    <source>
        <strain evidence="3">DAOM:BR144</strain>
    </source>
</reference>
<reference evidence="3" key="2">
    <citation type="submission" date="2010-04" db="EMBL/GenBank/DDBJ databases">
        <authorList>
            <person name="Buell R."/>
            <person name="Hamilton J."/>
            <person name="Hostetler J."/>
        </authorList>
    </citation>
    <scope>NUCLEOTIDE SEQUENCE [LARGE SCALE GENOMIC DNA]</scope>
    <source>
        <strain evidence="3">DAOM:BR144</strain>
    </source>
</reference>
<name>K3X8F6_GLOUD</name>
<organism evidence="2 3">
    <name type="scientific">Globisporangium ultimum (strain ATCC 200006 / CBS 805.95 / DAOM BR144)</name>
    <name type="common">Pythium ultimum</name>
    <dbReference type="NCBI Taxonomy" id="431595"/>
    <lineage>
        <taxon>Eukaryota</taxon>
        <taxon>Sar</taxon>
        <taxon>Stramenopiles</taxon>
        <taxon>Oomycota</taxon>
        <taxon>Peronosporomycetes</taxon>
        <taxon>Pythiales</taxon>
        <taxon>Pythiaceae</taxon>
        <taxon>Globisporangium</taxon>
    </lineage>
</organism>
<dbReference type="InParanoid" id="K3X8F6"/>
<dbReference type="AlphaFoldDB" id="K3X8F6"/>
<dbReference type="Proteomes" id="UP000019132">
    <property type="component" value="Unassembled WGS sequence"/>
</dbReference>
<evidence type="ECO:0000313" key="3">
    <source>
        <dbReference type="Proteomes" id="UP000019132"/>
    </source>
</evidence>
<proteinExistence type="predicted"/>
<reference evidence="2" key="3">
    <citation type="submission" date="2015-02" db="UniProtKB">
        <authorList>
            <consortium name="EnsemblProtists"/>
        </authorList>
    </citation>
    <scope>IDENTIFICATION</scope>
    <source>
        <strain evidence="2">DAOM BR144</strain>
    </source>
</reference>
<dbReference type="VEuPathDB" id="FungiDB:PYU1_G013476"/>
<evidence type="ECO:0000256" key="1">
    <source>
        <dbReference type="SAM" id="MobiDB-lite"/>
    </source>
</evidence>
<evidence type="ECO:0000313" key="2">
    <source>
        <dbReference type="EnsemblProtists" id="PYU1_T013505"/>
    </source>
</evidence>
<keyword evidence="3" id="KW-1185">Reference proteome</keyword>
<feature type="region of interest" description="Disordered" evidence="1">
    <location>
        <begin position="1"/>
        <end position="26"/>
    </location>
</feature>
<dbReference type="EnsemblProtists" id="PYU1_T013505">
    <property type="protein sequence ID" value="PYU1_T013505"/>
    <property type="gene ID" value="PYU1_G013476"/>
</dbReference>
<protein>
    <submittedName>
        <fullName evidence="2">Uncharacterized protein</fullName>
    </submittedName>
</protein>
<sequence length="81" mass="8700">PCAPKQQRCGVKSHERGPQPKSSRAPWRVLDRAHVPAQALQRVDVTAPLVGDPARDAVAMHRGVRAAGLRPIATPKRGLAI</sequence>
<accession>K3X8F6</accession>